<dbReference type="GO" id="GO:0005938">
    <property type="term" value="C:cell cortex"/>
    <property type="evidence" value="ECO:0007669"/>
    <property type="project" value="TreeGrafter"/>
</dbReference>
<evidence type="ECO:0000256" key="2">
    <source>
        <dbReference type="SAM" id="MobiDB-lite"/>
    </source>
</evidence>
<dbReference type="Pfam" id="PF01302">
    <property type="entry name" value="CAP_GLY"/>
    <property type="match status" value="3"/>
</dbReference>
<dbReference type="InterPro" id="IPR000938">
    <property type="entry name" value="CAP-Gly_domain"/>
</dbReference>
<dbReference type="EMBL" id="CAXITT010000062">
    <property type="protein sequence ID" value="CAL1530139.1"/>
    <property type="molecule type" value="Genomic_DNA"/>
</dbReference>
<keyword evidence="3" id="KW-1133">Transmembrane helix</keyword>
<feature type="region of interest" description="Disordered" evidence="2">
    <location>
        <begin position="672"/>
        <end position="695"/>
    </location>
</feature>
<dbReference type="SMART" id="SM01052">
    <property type="entry name" value="CAP_GLY"/>
    <property type="match status" value="3"/>
</dbReference>
<proteinExistence type="predicted"/>
<dbReference type="Proteomes" id="UP001497497">
    <property type="component" value="Unassembled WGS sequence"/>
</dbReference>
<feature type="compositionally biased region" description="Low complexity" evidence="2">
    <location>
        <begin position="672"/>
        <end position="685"/>
    </location>
</feature>
<protein>
    <recommendedName>
        <fullName evidence="4">CAP-Gly domain-containing protein</fullName>
    </recommendedName>
</protein>
<feature type="repeat" description="ANK" evidence="1">
    <location>
        <begin position="193"/>
        <end position="225"/>
    </location>
</feature>
<dbReference type="GO" id="GO:0051010">
    <property type="term" value="F:microtubule plus-end binding"/>
    <property type="evidence" value="ECO:0007669"/>
    <property type="project" value="TreeGrafter"/>
</dbReference>
<dbReference type="SUPFAM" id="SSF74924">
    <property type="entry name" value="Cap-Gly domain"/>
    <property type="match status" value="3"/>
</dbReference>
<feature type="compositionally biased region" description="Polar residues" evidence="2">
    <location>
        <begin position="544"/>
        <end position="570"/>
    </location>
</feature>
<keyword evidence="3" id="KW-0812">Transmembrane</keyword>
<gene>
    <name evidence="5" type="ORF">GSLYS_00004272001</name>
</gene>
<dbReference type="PANTHER" id="PTHR18916:SF88">
    <property type="entry name" value="CAP-GLY DOMAIN-CONTAINING PROTEIN"/>
    <property type="match status" value="1"/>
</dbReference>
<organism evidence="5 6">
    <name type="scientific">Lymnaea stagnalis</name>
    <name type="common">Great pond snail</name>
    <name type="synonym">Helix stagnalis</name>
    <dbReference type="NCBI Taxonomy" id="6523"/>
    <lineage>
        <taxon>Eukaryota</taxon>
        <taxon>Metazoa</taxon>
        <taxon>Spiralia</taxon>
        <taxon>Lophotrochozoa</taxon>
        <taxon>Mollusca</taxon>
        <taxon>Gastropoda</taxon>
        <taxon>Heterobranchia</taxon>
        <taxon>Euthyneura</taxon>
        <taxon>Panpulmonata</taxon>
        <taxon>Hygrophila</taxon>
        <taxon>Lymnaeoidea</taxon>
        <taxon>Lymnaeidae</taxon>
        <taxon>Lymnaea</taxon>
    </lineage>
</organism>
<dbReference type="SMART" id="SM00248">
    <property type="entry name" value="ANK"/>
    <property type="match status" value="3"/>
</dbReference>
<evidence type="ECO:0000256" key="1">
    <source>
        <dbReference type="PROSITE-ProRule" id="PRU00023"/>
    </source>
</evidence>
<dbReference type="GO" id="GO:0005634">
    <property type="term" value="C:nucleus"/>
    <property type="evidence" value="ECO:0007669"/>
    <property type="project" value="TreeGrafter"/>
</dbReference>
<feature type="domain" description="CAP-Gly" evidence="4">
    <location>
        <begin position="597"/>
        <end position="639"/>
    </location>
</feature>
<feature type="repeat" description="ANK" evidence="1">
    <location>
        <begin position="113"/>
        <end position="154"/>
    </location>
</feature>
<name>A0AAV2H9S7_LYMST</name>
<keyword evidence="1" id="KW-0040">ANK repeat</keyword>
<comment type="caution">
    <text evidence="5">The sequence shown here is derived from an EMBL/GenBank/DDBJ whole genome shotgun (WGS) entry which is preliminary data.</text>
</comment>
<dbReference type="InterPro" id="IPR002110">
    <property type="entry name" value="Ankyrin_rpt"/>
</dbReference>
<dbReference type="Pfam" id="PF12796">
    <property type="entry name" value="Ank_2"/>
    <property type="match status" value="1"/>
</dbReference>
<dbReference type="PROSITE" id="PS00845">
    <property type="entry name" value="CAP_GLY_1"/>
    <property type="match status" value="2"/>
</dbReference>
<dbReference type="Gene3D" id="1.25.40.20">
    <property type="entry name" value="Ankyrin repeat-containing domain"/>
    <property type="match status" value="2"/>
</dbReference>
<dbReference type="PROSITE" id="PS50297">
    <property type="entry name" value="ANK_REP_REGION"/>
    <property type="match status" value="1"/>
</dbReference>
<dbReference type="SUPFAM" id="SSF48403">
    <property type="entry name" value="Ankyrin repeat"/>
    <property type="match status" value="1"/>
</dbReference>
<dbReference type="InterPro" id="IPR036770">
    <property type="entry name" value="Ankyrin_rpt-contain_sf"/>
</dbReference>
<dbReference type="AlphaFoldDB" id="A0AAV2H9S7"/>
<evidence type="ECO:0000259" key="4">
    <source>
        <dbReference type="PROSITE" id="PS50245"/>
    </source>
</evidence>
<sequence>MSVMQPSAINEMTLGDTAVQDTGLSTDQPAVSRTMIHPCVDPPLCDNCTRLELSFFDPLCPDCRNILLNPSTTVPEIFAIMRQWTPQTQQSLELLVDEILKRGANINDRDGLTDMTLLHYASKSGAAGIGDPEAAMRIVSMLIDAGADVNIRCRWTNMTALHYASYFDVVPVMKILLKATKALDIDCTCSEFEHGTALHIAASNLAHEACKILLQNGANPSLKDDLGRMPVDCVPDPVSFEDDSNMQLLATKVKKTLSEATPPSMKQPPNYDTVHSKVTLQALGLNLGEKIIVGGVKSGILRYCGPAEFATGVWAGVELDEPAGKNNGSVGGVCYFNCPNNYGIFAPISKISKLGMIQRSRTPPASRRLSSREMPNVDVSRVTAKVDTGLQAIMILLCYIALMYGFVNGLLFLYNNAIYIMHHFLKFFCPFYGLFYGLSKHKDSEIIECNDRVVVAGQRKGTVKFIGETQFAAGTWYGVELDRPVGKNDGSVNNIRYFTCKTKHGVFAPLTRIQKLGDKRFSSSESLDTISWGAVSEKVERRSMSFTPVRSQTPTRPSPKQHNVNLSRTPGQGPGPILEPGVMVLCSNELGVIRYMGPTDFGEGTWLGVELRKPKGKNDGSVQGKRYFTCPPNCGLLVKPSRVTLRGINGAKILAEQNAVSQHITRTSRCSDSLSWSRSSSREGSVINGHDSVDK</sequence>
<feature type="transmembrane region" description="Helical" evidence="3">
    <location>
        <begin position="390"/>
        <end position="414"/>
    </location>
</feature>
<dbReference type="GO" id="GO:0031122">
    <property type="term" value="P:cytoplasmic microtubule organization"/>
    <property type="evidence" value="ECO:0007669"/>
    <property type="project" value="TreeGrafter"/>
</dbReference>
<feature type="domain" description="CAP-Gly" evidence="4">
    <location>
        <begin position="467"/>
        <end position="509"/>
    </location>
</feature>
<dbReference type="InterPro" id="IPR036859">
    <property type="entry name" value="CAP-Gly_dom_sf"/>
</dbReference>
<keyword evidence="6" id="KW-1185">Reference proteome</keyword>
<dbReference type="PANTHER" id="PTHR18916">
    <property type="entry name" value="DYNACTIN 1-RELATED MICROTUBULE-BINDING"/>
    <property type="match status" value="1"/>
</dbReference>
<reference evidence="5 6" key="1">
    <citation type="submission" date="2024-04" db="EMBL/GenBank/DDBJ databases">
        <authorList>
            <consortium name="Genoscope - CEA"/>
            <person name="William W."/>
        </authorList>
    </citation>
    <scope>NUCLEOTIDE SEQUENCE [LARGE SCALE GENOMIC DNA]</scope>
</reference>
<keyword evidence="3" id="KW-0472">Membrane</keyword>
<feature type="domain" description="CAP-Gly" evidence="4">
    <location>
        <begin position="305"/>
        <end position="347"/>
    </location>
</feature>
<dbReference type="Gene3D" id="2.30.30.190">
    <property type="entry name" value="CAP Gly-rich-like domain"/>
    <property type="match status" value="3"/>
</dbReference>
<dbReference type="PROSITE" id="PS50088">
    <property type="entry name" value="ANK_REPEAT"/>
    <property type="match status" value="2"/>
</dbReference>
<evidence type="ECO:0000256" key="3">
    <source>
        <dbReference type="SAM" id="Phobius"/>
    </source>
</evidence>
<dbReference type="PROSITE" id="PS50245">
    <property type="entry name" value="CAP_GLY_2"/>
    <property type="match status" value="3"/>
</dbReference>
<feature type="region of interest" description="Disordered" evidence="2">
    <location>
        <begin position="543"/>
        <end position="575"/>
    </location>
</feature>
<evidence type="ECO:0000313" key="5">
    <source>
        <dbReference type="EMBL" id="CAL1530139.1"/>
    </source>
</evidence>
<accession>A0AAV2H9S7</accession>
<dbReference type="GO" id="GO:0035371">
    <property type="term" value="C:microtubule plus-end"/>
    <property type="evidence" value="ECO:0007669"/>
    <property type="project" value="TreeGrafter"/>
</dbReference>
<evidence type="ECO:0000313" key="6">
    <source>
        <dbReference type="Proteomes" id="UP001497497"/>
    </source>
</evidence>